<dbReference type="Proteomes" id="UP000009144">
    <property type="component" value="Chromosome"/>
</dbReference>
<dbReference type="AlphaFoldDB" id="I1XER8"/>
<keyword evidence="2" id="KW-1185">Reference proteome</keyword>
<reference evidence="1 2" key="1">
    <citation type="journal article" date="2012" name="J. Bacteriol.">
        <title>Complete genome sequences of Methylophaga sp. strain JAM1 and Methylophaga sp. strain JAM7.</title>
        <authorList>
            <person name="Villeneuve C."/>
            <person name="Martineau C."/>
            <person name="Mauffrey F."/>
            <person name="Villemur R."/>
        </authorList>
    </citation>
    <scope>NUCLEOTIDE SEQUENCE [LARGE SCALE GENOMIC DNA]</scope>
    <source>
        <strain evidence="1 2">JAM1</strain>
    </source>
</reference>
<organism evidence="1 2">
    <name type="scientific">Methylophaga nitratireducenticrescens</name>
    <dbReference type="NCBI Taxonomy" id="754476"/>
    <lineage>
        <taxon>Bacteria</taxon>
        <taxon>Pseudomonadati</taxon>
        <taxon>Pseudomonadota</taxon>
        <taxon>Gammaproteobacteria</taxon>
        <taxon>Thiotrichales</taxon>
        <taxon>Piscirickettsiaceae</taxon>
        <taxon>Methylophaga</taxon>
    </lineage>
</organism>
<dbReference type="HOGENOM" id="CLU_3292303_0_0_6"/>
<dbReference type="PATRIC" id="fig|754476.3.peg.25"/>
<evidence type="ECO:0000313" key="1">
    <source>
        <dbReference type="EMBL" id="AFI82887.1"/>
    </source>
</evidence>
<reference evidence="1 2" key="2">
    <citation type="journal article" date="2013" name="Int. J. Syst. Evol. Microbiol.">
        <title>Methylophaga nitratireducenticrescens sp. nov. and Methylophaga frappieri sp. nov., isolated from the biofilm of the methanol-fed denitrification system treating the seawater at the Montreal Biodome.</title>
        <authorList>
            <person name="Villeneuve C."/>
            <person name="Martineau C."/>
            <person name="Mauffrey F."/>
            <person name="Villemur R."/>
        </authorList>
    </citation>
    <scope>NUCLEOTIDE SEQUENCE [LARGE SCALE GENOMIC DNA]</scope>
    <source>
        <strain evidence="1 2">JAM1</strain>
    </source>
</reference>
<evidence type="ECO:0000313" key="2">
    <source>
        <dbReference type="Proteomes" id="UP000009144"/>
    </source>
</evidence>
<protein>
    <submittedName>
        <fullName evidence="1">Uncharacterized protein</fullName>
    </submittedName>
</protein>
<dbReference type="EMBL" id="CP003390">
    <property type="protein sequence ID" value="AFI82887.1"/>
    <property type="molecule type" value="Genomic_DNA"/>
</dbReference>
<gene>
    <name evidence="1" type="ordered locus">Q7A_26</name>
</gene>
<sequence length="40" mass="4488">MSRVLIATSAIEFGKIDSSEKYLCCDQPFQDLNQACLYAD</sequence>
<name>I1XER8_METNJ</name>
<proteinExistence type="predicted"/>
<accession>I1XER8</accession>